<name>A0A8J7WTD2_9ACTN</name>
<evidence type="ECO:0000313" key="3">
    <source>
        <dbReference type="Proteomes" id="UP000677913"/>
    </source>
</evidence>
<dbReference type="Gene3D" id="3.30.70.1210">
    <property type="entry name" value="Crispr-associated protein, domain 2"/>
    <property type="match status" value="1"/>
</dbReference>
<feature type="region of interest" description="Disordered" evidence="1">
    <location>
        <begin position="167"/>
        <end position="188"/>
    </location>
</feature>
<dbReference type="AlphaFoldDB" id="A0A8J7WTD2"/>
<dbReference type="SUPFAM" id="SSF117987">
    <property type="entry name" value="CRISPR-associated protein"/>
    <property type="match status" value="2"/>
</dbReference>
<dbReference type="InterPro" id="IPR010179">
    <property type="entry name" value="CRISPR-assoc_prot_Cse3"/>
</dbReference>
<feature type="compositionally biased region" description="Polar residues" evidence="1">
    <location>
        <begin position="114"/>
        <end position="124"/>
    </location>
</feature>
<evidence type="ECO:0000256" key="1">
    <source>
        <dbReference type="SAM" id="MobiDB-lite"/>
    </source>
</evidence>
<dbReference type="Proteomes" id="UP000677913">
    <property type="component" value="Unassembled WGS sequence"/>
</dbReference>
<gene>
    <name evidence="2" type="primary">cas6e</name>
    <name evidence="2" type="ORF">KGA66_21580</name>
</gene>
<dbReference type="RefSeq" id="WP_211470010.1">
    <property type="nucleotide sequence ID" value="NZ_JAGSXH010000094.1"/>
</dbReference>
<reference evidence="2" key="1">
    <citation type="submission" date="2021-04" db="EMBL/GenBank/DDBJ databases">
        <title>Genome based classification of Actinospica acidithermotolerans sp. nov., an actinobacterium isolated from an Indonesian hot spring.</title>
        <authorList>
            <person name="Kusuma A.B."/>
            <person name="Putra K.E."/>
            <person name="Nafisah S."/>
            <person name="Loh J."/>
            <person name="Nouioui I."/>
            <person name="Goodfellow M."/>
        </authorList>
    </citation>
    <scope>NUCLEOTIDE SEQUENCE</scope>
    <source>
        <strain evidence="2">DSM 45618</strain>
    </source>
</reference>
<sequence>MPYLSKIRINPLRRKGRDLLSNPHIAHAMISGGIAEQPVTQRILWRIDAPNPRQPDLLVLTSSKPDWSHIVEQAGWPYAEGEHFLIRDYEPLLRHIAVGREYAFKLTANPVQNTINPLKPSGQQREQRAKGQTRAFRVPHTTSAHQTEWLLGKLPNLGFTIPQLTFGPPVPGGETDDSGDTRNPTPTAPIVRDVLVTAGERLNFAKNSTRTGPRVSLVTATYEGRLRVTDADVLRERLLGGVGPAKAYGCGLLTLAPLAADRHA</sequence>
<protein>
    <submittedName>
        <fullName evidence="2">Type I-E CRISPR-associated protein Cas6/Cse3/CasE</fullName>
    </submittedName>
</protein>
<proteinExistence type="predicted"/>
<dbReference type="EMBL" id="JAGSXH010000094">
    <property type="protein sequence ID" value="MBS2965657.1"/>
    <property type="molecule type" value="Genomic_DNA"/>
</dbReference>
<dbReference type="Gene3D" id="3.30.70.1200">
    <property type="entry name" value="Crispr-associated protein, domain 1"/>
    <property type="match status" value="1"/>
</dbReference>
<comment type="caution">
    <text evidence="2">The sequence shown here is derived from an EMBL/GenBank/DDBJ whole genome shotgun (WGS) entry which is preliminary data.</text>
</comment>
<dbReference type="Pfam" id="PF08798">
    <property type="entry name" value="CRISPR_assoc"/>
    <property type="match status" value="1"/>
</dbReference>
<organism evidence="2 3">
    <name type="scientific">Actinocrinis puniceicyclus</name>
    <dbReference type="NCBI Taxonomy" id="977794"/>
    <lineage>
        <taxon>Bacteria</taxon>
        <taxon>Bacillati</taxon>
        <taxon>Actinomycetota</taxon>
        <taxon>Actinomycetes</taxon>
        <taxon>Catenulisporales</taxon>
        <taxon>Actinospicaceae</taxon>
        <taxon>Actinocrinis</taxon>
    </lineage>
</organism>
<accession>A0A8J7WTD2</accession>
<feature type="region of interest" description="Disordered" evidence="1">
    <location>
        <begin position="114"/>
        <end position="134"/>
    </location>
</feature>
<dbReference type="NCBIfam" id="TIGR01907">
    <property type="entry name" value="casE_Cse3"/>
    <property type="match status" value="1"/>
</dbReference>
<evidence type="ECO:0000313" key="2">
    <source>
        <dbReference type="EMBL" id="MBS2965657.1"/>
    </source>
</evidence>
<dbReference type="SMART" id="SM01101">
    <property type="entry name" value="CRISPR_assoc"/>
    <property type="match status" value="1"/>
</dbReference>
<dbReference type="CDD" id="cd09727">
    <property type="entry name" value="Cas6_I-E"/>
    <property type="match status" value="1"/>
</dbReference>
<keyword evidence="3" id="KW-1185">Reference proteome</keyword>